<dbReference type="EMBL" id="MLYV02001349">
    <property type="protein sequence ID" value="PSR70525.1"/>
    <property type="molecule type" value="Genomic_DNA"/>
</dbReference>
<evidence type="ECO:0000313" key="1">
    <source>
        <dbReference type="EMBL" id="PSR70525.1"/>
    </source>
</evidence>
<organism evidence="1 2">
    <name type="scientific">Hermanssonia centrifuga</name>
    <dbReference type="NCBI Taxonomy" id="98765"/>
    <lineage>
        <taxon>Eukaryota</taxon>
        <taxon>Fungi</taxon>
        <taxon>Dikarya</taxon>
        <taxon>Basidiomycota</taxon>
        <taxon>Agaricomycotina</taxon>
        <taxon>Agaricomycetes</taxon>
        <taxon>Polyporales</taxon>
        <taxon>Meruliaceae</taxon>
        <taxon>Hermanssonia</taxon>
    </lineage>
</organism>
<sequence length="62" mass="7027">MYYLLLVCFTIFENTARFKHMAYIALKRPLLLGELHHLDCALLSTGAVTRVALISQQAMSND</sequence>
<dbReference type="AlphaFoldDB" id="A0A2R6NDU0"/>
<keyword evidence="2" id="KW-1185">Reference proteome</keyword>
<proteinExistence type="predicted"/>
<accession>A0A2R6NDU0</accession>
<dbReference type="Proteomes" id="UP000186601">
    <property type="component" value="Unassembled WGS sequence"/>
</dbReference>
<evidence type="ECO:0000313" key="2">
    <source>
        <dbReference type="Proteomes" id="UP000186601"/>
    </source>
</evidence>
<comment type="caution">
    <text evidence="1">The sequence shown here is derived from an EMBL/GenBank/DDBJ whole genome shotgun (WGS) entry which is preliminary data.</text>
</comment>
<gene>
    <name evidence="1" type="ORF">PHLCEN_2v13564</name>
</gene>
<reference evidence="1 2" key="1">
    <citation type="submission" date="2018-02" db="EMBL/GenBank/DDBJ databases">
        <title>Genome sequence of the basidiomycete white-rot fungus Phlebia centrifuga.</title>
        <authorList>
            <person name="Granchi Z."/>
            <person name="Peng M."/>
            <person name="de Vries R.P."/>
            <person name="Hilden K."/>
            <person name="Makela M.R."/>
            <person name="Grigoriev I."/>
            <person name="Riley R."/>
        </authorList>
    </citation>
    <scope>NUCLEOTIDE SEQUENCE [LARGE SCALE GENOMIC DNA]</scope>
    <source>
        <strain evidence="1 2">FBCC195</strain>
    </source>
</reference>
<protein>
    <submittedName>
        <fullName evidence="1">Uncharacterized protein</fullName>
    </submittedName>
</protein>
<name>A0A2R6NDU0_9APHY</name>